<proteinExistence type="predicted"/>
<name>A0A133VPM2_9EURY</name>
<organism evidence="2 3">
    <name type="scientific">candidate division MSBL1 archaeon SCGC-AAA385D11</name>
    <dbReference type="NCBI Taxonomy" id="1698286"/>
    <lineage>
        <taxon>Archaea</taxon>
        <taxon>Methanobacteriati</taxon>
        <taxon>Methanobacteriota</taxon>
        <taxon>candidate division MSBL1</taxon>
    </lineage>
</organism>
<sequence>MKFWEDERVRKIRRVIGLVFILISLWIFTFSYLPTRYEGKMVVNNPEGTNKSQIIIHFVPDTVVAYRKVSGCPLTEMEGFASQGGNEFWIHSYIPYNEIIEACKHETCHLHQEYRGEYTPRTFRADQKECFEAEENSTKYEYCRDVADRVLSHAFSFYFQKIKNRTMEVIF</sequence>
<accession>A0A133VPM2</accession>
<keyword evidence="3" id="KW-1185">Reference proteome</keyword>
<comment type="caution">
    <text evidence="2">The sequence shown here is derived from an EMBL/GenBank/DDBJ whole genome shotgun (WGS) entry which is preliminary data.</text>
</comment>
<keyword evidence="1" id="KW-0812">Transmembrane</keyword>
<dbReference type="EMBL" id="LHYK01000002">
    <property type="protein sequence ID" value="KXB08351.1"/>
    <property type="molecule type" value="Genomic_DNA"/>
</dbReference>
<keyword evidence="1" id="KW-0472">Membrane</keyword>
<protein>
    <submittedName>
        <fullName evidence="2">Uncharacterized protein</fullName>
    </submittedName>
</protein>
<dbReference type="Proteomes" id="UP000070256">
    <property type="component" value="Unassembled WGS sequence"/>
</dbReference>
<feature type="transmembrane region" description="Helical" evidence="1">
    <location>
        <begin position="12"/>
        <end position="33"/>
    </location>
</feature>
<dbReference type="AlphaFoldDB" id="A0A133VPM2"/>
<reference evidence="2 3" key="1">
    <citation type="journal article" date="2016" name="Sci. Rep.">
        <title>Metabolic traits of an uncultured archaeal lineage -MSBL1- from brine pools of the Red Sea.</title>
        <authorList>
            <person name="Mwirichia R."/>
            <person name="Alam I."/>
            <person name="Rashid M."/>
            <person name="Vinu M."/>
            <person name="Ba-Alawi W."/>
            <person name="Anthony Kamau A."/>
            <person name="Kamanda Ngugi D."/>
            <person name="Goker M."/>
            <person name="Klenk H.P."/>
            <person name="Bajic V."/>
            <person name="Stingl U."/>
        </authorList>
    </citation>
    <scope>NUCLEOTIDE SEQUENCE [LARGE SCALE GENOMIC DNA]</scope>
    <source>
        <strain evidence="2">SCGC-AAA385D11</strain>
    </source>
</reference>
<evidence type="ECO:0000313" key="2">
    <source>
        <dbReference type="EMBL" id="KXB08351.1"/>
    </source>
</evidence>
<evidence type="ECO:0000256" key="1">
    <source>
        <dbReference type="SAM" id="Phobius"/>
    </source>
</evidence>
<gene>
    <name evidence="2" type="ORF">AKJ58_00140</name>
</gene>
<evidence type="ECO:0000313" key="3">
    <source>
        <dbReference type="Proteomes" id="UP000070256"/>
    </source>
</evidence>
<keyword evidence="1" id="KW-1133">Transmembrane helix</keyword>